<feature type="transmembrane region" description="Helical" evidence="2">
    <location>
        <begin position="533"/>
        <end position="551"/>
    </location>
</feature>
<evidence type="ECO:0000313" key="3">
    <source>
        <dbReference type="EMBL" id="QNM12244.1"/>
    </source>
</evidence>
<keyword evidence="2" id="KW-0472">Membrane</keyword>
<feature type="compositionally biased region" description="Basic and acidic residues" evidence="1">
    <location>
        <begin position="477"/>
        <end position="505"/>
    </location>
</feature>
<organism evidence="3 4">
    <name type="scientific">[Eubacterium] hominis</name>
    <dbReference type="NCBI Taxonomy" id="2764325"/>
    <lineage>
        <taxon>Bacteria</taxon>
        <taxon>Bacillati</taxon>
        <taxon>Bacillota</taxon>
        <taxon>Erysipelotrichia</taxon>
        <taxon>Erysipelotrichales</taxon>
        <taxon>Erysipelotrichaceae</taxon>
        <taxon>Amedibacillus</taxon>
    </lineage>
</organism>
<evidence type="ECO:0000256" key="2">
    <source>
        <dbReference type="SAM" id="Phobius"/>
    </source>
</evidence>
<reference evidence="3 4" key="1">
    <citation type="submission" date="2020-08" db="EMBL/GenBank/DDBJ databases">
        <authorList>
            <person name="Liu C."/>
            <person name="Sun Q."/>
        </authorList>
    </citation>
    <scope>NUCLEOTIDE SEQUENCE [LARGE SCALE GENOMIC DNA]</scope>
    <source>
        <strain evidence="3 4">NSJ-61</strain>
    </source>
</reference>
<keyword evidence="2" id="KW-1133">Transmembrane helix</keyword>
<keyword evidence="2" id="KW-0812">Transmembrane</keyword>
<name>A0A7G9GN62_9FIRM</name>
<dbReference type="Proteomes" id="UP000515856">
    <property type="component" value="Chromosome"/>
</dbReference>
<dbReference type="KEGG" id="ehn:H9Q80_18710"/>
<dbReference type="RefSeq" id="WP_117453796.1">
    <property type="nucleotide sequence ID" value="NZ_CP060636.1"/>
</dbReference>
<evidence type="ECO:0000256" key="1">
    <source>
        <dbReference type="SAM" id="MobiDB-lite"/>
    </source>
</evidence>
<dbReference type="AlphaFoldDB" id="A0A7G9GN62"/>
<dbReference type="EMBL" id="CP060636">
    <property type="protein sequence ID" value="QNM12244.1"/>
    <property type="molecule type" value="Genomic_DNA"/>
</dbReference>
<protein>
    <submittedName>
        <fullName evidence="3">Uncharacterized protein</fullName>
    </submittedName>
</protein>
<accession>A0A7G9GN62</accession>
<proteinExistence type="predicted"/>
<gene>
    <name evidence="3" type="ORF">H9Q80_18710</name>
</gene>
<evidence type="ECO:0000313" key="4">
    <source>
        <dbReference type="Proteomes" id="UP000515856"/>
    </source>
</evidence>
<sequence>MIKKIISSMMVICMVFSLSVSDIHAEKESEFLRLQNFIKDNPNGGTFIMEDDMLMGENYIDDNDTLYTNHQTYTIETNQHQIIMENIEITNRSEEDGWWSDEIYDMPSLIIEGDASKKPLVRIECNDWNNYQWTGVQIYAVHGPAIEIVKNETGISGDEMMLTKISSTGDDVATILISDNVEEVNLTNMVVSASGDHASAISRNNFSSDFELSISYSVLKANGEQAAAFKNIIDHSVNDGGNINHSEMKIEDVNGKCDYEKWQITSNTEIEPMKVASDVAFEDLPLPKSVDLEISRGNDHSWTSTYLSYDKKAYLQGVASGNPFCLYPSVDDLSFYTLDMQEDDFMIFCEPGEVPEITGTPSLITDEKFAIKIPRPYGAEKIQIYTSSDYTNWQYLCDEIDALDTGNHSPYISLVVNDVPAQANYLKVVIVGGYYHGKETSVEIGDLKDHSQSDENTEINEDKDDGDHGGNHGQGGGREEGNYESPKDDEKSDANDDIKKPDKPIETTQKPKTQMEIKKEEYPVIKDAGKQDFITLQLFSFVCLGLGFIMMKQNKA</sequence>
<keyword evidence="4" id="KW-1185">Reference proteome</keyword>
<feature type="compositionally biased region" description="Acidic residues" evidence="1">
    <location>
        <begin position="455"/>
        <end position="464"/>
    </location>
</feature>
<feature type="region of interest" description="Disordered" evidence="1">
    <location>
        <begin position="445"/>
        <end position="515"/>
    </location>
</feature>